<reference evidence="3" key="1">
    <citation type="submission" date="2022-06" db="EMBL/GenBank/DDBJ databases">
        <title>Isolation, identification and characterization of iprodione-degrading strains in Lhasa, Tibet.</title>
        <authorList>
            <person name="Pan H."/>
        </authorList>
    </citation>
    <scope>NUCLEOTIDE SEQUENCE</scope>
    <source>
        <strain evidence="3">Y-23</strain>
    </source>
</reference>
<evidence type="ECO:0000313" key="4">
    <source>
        <dbReference type="Proteomes" id="UP001056716"/>
    </source>
</evidence>
<feature type="domain" description="DUF2726" evidence="2">
    <location>
        <begin position="38"/>
        <end position="145"/>
    </location>
</feature>
<keyword evidence="1" id="KW-0472">Membrane</keyword>
<name>A0AAE9LT13_9GAMM</name>
<accession>A0AAE9LT13</accession>
<protein>
    <submittedName>
        <fullName evidence="3">DUF2726 domain-containing protein</fullName>
    </submittedName>
</protein>
<dbReference type="KEGG" id="atz:M5E07_04980"/>
<dbReference type="Proteomes" id="UP001056716">
    <property type="component" value="Chromosome"/>
</dbReference>
<organism evidence="3 4">
    <name type="scientific">Acinetobacter tibetensis</name>
    <dbReference type="NCBI Taxonomy" id="2943497"/>
    <lineage>
        <taxon>Bacteria</taxon>
        <taxon>Pseudomonadati</taxon>
        <taxon>Pseudomonadota</taxon>
        <taxon>Gammaproteobacteria</taxon>
        <taxon>Moraxellales</taxon>
        <taxon>Moraxellaceae</taxon>
        <taxon>Acinetobacter</taxon>
    </lineage>
</organism>
<keyword evidence="1" id="KW-0812">Transmembrane</keyword>
<feature type="transmembrane region" description="Helical" evidence="1">
    <location>
        <begin position="7"/>
        <end position="30"/>
    </location>
</feature>
<evidence type="ECO:0000256" key="1">
    <source>
        <dbReference type="SAM" id="Phobius"/>
    </source>
</evidence>
<evidence type="ECO:0000313" key="3">
    <source>
        <dbReference type="EMBL" id="USE84163.1"/>
    </source>
</evidence>
<gene>
    <name evidence="3" type="ORF">M5E07_04980</name>
</gene>
<dbReference type="RefSeq" id="WP_252222564.1">
    <property type="nucleotide sequence ID" value="NZ_CP098732.1"/>
</dbReference>
<dbReference type="InterPro" id="IPR024402">
    <property type="entry name" value="DUF2726"/>
</dbReference>
<keyword evidence="1" id="KW-1133">Transmembrane helix</keyword>
<keyword evidence="4" id="KW-1185">Reference proteome</keyword>
<proteinExistence type="predicted"/>
<dbReference type="EMBL" id="CP098732">
    <property type="protein sequence ID" value="USE84163.1"/>
    <property type="molecule type" value="Genomic_DNA"/>
</dbReference>
<dbReference type="Pfam" id="PF10881">
    <property type="entry name" value="DUF2726"/>
    <property type="match status" value="1"/>
</dbReference>
<dbReference type="AlphaFoldDB" id="A0AAE9LT13"/>
<sequence>MFTSIQTLFFIIGCLASFFLLLMLFQHFFWNRQQFYQKPLITAFEQKMFVRLNEALPEHHILAQVAFSALITSDNFKIRQQFNRKVTDFVVLNRDMKVIAIIELDDPSHIGKEDEDRQRDLMLTEAGYTVFRYTSIPSARELRKDLL</sequence>
<evidence type="ECO:0000259" key="2">
    <source>
        <dbReference type="Pfam" id="PF10881"/>
    </source>
</evidence>